<comment type="caution">
    <text evidence="12">The sequence shown here is derived from an EMBL/GenBank/DDBJ whole genome shotgun (WGS) entry which is preliminary data.</text>
</comment>
<dbReference type="SUPFAM" id="SSF111369">
    <property type="entry name" value="HlyD-like secretion proteins"/>
    <property type="match status" value="1"/>
</dbReference>
<keyword evidence="13" id="KW-1185">Reference proteome</keyword>
<dbReference type="EMBL" id="JANTHZ010000003">
    <property type="protein sequence ID" value="MCS0495575.1"/>
    <property type="molecule type" value="Genomic_DNA"/>
</dbReference>
<dbReference type="GO" id="GO:0015562">
    <property type="term" value="F:efflux transmembrane transporter activity"/>
    <property type="evidence" value="ECO:0007669"/>
    <property type="project" value="TreeGrafter"/>
</dbReference>
<sequence length="401" mass="41981">MSARDDSPSRGRAIVRSLLLLVGLAVLGAGFFVWRESAARAAAPNPAAARQAAPVPVTVATVARRDMPVVLSGLGTVQASQTINIHARVDGTLQSVDFTEGQDVKAGDVLAKLDPRLAEASLGQAQATKEKDTAQLRGAEADLNRYTELAQKDFASKQQLDQQQATVDQLKATISADDAAIRSAQTTLGYMTITAPADGHMGIRQVDAGNIVHATDSTPIAVLTTLKPVAVVFTLPEKNLGAVQRAMAKGPLTVVARGEDGSALGTGTLAVVDNQIDTSTGTLRLKAIFTNQDERLWPGAFVHVDLTVDKLKDVLAVPVAAVQRGPDGLFAWVIDTGDKATVRPIETGQVARGFAKVEKGLTEGERVVTDGQYRLRPNAHVAATDAGPKEELSSAAAPAAP</sequence>
<dbReference type="InterPro" id="IPR058627">
    <property type="entry name" value="MdtA-like_C"/>
</dbReference>
<dbReference type="Gene3D" id="2.40.50.100">
    <property type="match status" value="1"/>
</dbReference>
<dbReference type="Gene3D" id="1.10.287.470">
    <property type="entry name" value="Helix hairpin bin"/>
    <property type="match status" value="1"/>
</dbReference>
<comment type="similarity">
    <text evidence="2">Belongs to the membrane fusion protein (MFP) (TC 8.A.1) family.</text>
</comment>
<dbReference type="GO" id="GO:1990281">
    <property type="term" value="C:efflux pump complex"/>
    <property type="evidence" value="ECO:0007669"/>
    <property type="project" value="TreeGrafter"/>
</dbReference>
<dbReference type="Pfam" id="PF25944">
    <property type="entry name" value="Beta-barrel_RND"/>
    <property type="match status" value="1"/>
</dbReference>
<evidence type="ECO:0000256" key="5">
    <source>
        <dbReference type="ARBA" id="ARBA00022519"/>
    </source>
</evidence>
<name>A0A9X2T1X9_9HYPH</name>
<feature type="domain" description="Multidrug resistance protein MdtA-like C-terminal permuted SH3" evidence="11">
    <location>
        <begin position="313"/>
        <end position="371"/>
    </location>
</feature>
<evidence type="ECO:0000256" key="1">
    <source>
        <dbReference type="ARBA" id="ARBA00004236"/>
    </source>
</evidence>
<evidence type="ECO:0000313" key="13">
    <source>
        <dbReference type="Proteomes" id="UP001151088"/>
    </source>
</evidence>
<keyword evidence="6" id="KW-0472">Membrane</keyword>
<dbReference type="PANTHER" id="PTHR30469:SF12">
    <property type="entry name" value="MULTIDRUG RESISTANCE PROTEIN MDTA"/>
    <property type="match status" value="1"/>
</dbReference>
<evidence type="ECO:0000256" key="3">
    <source>
        <dbReference type="ARBA" id="ARBA00022448"/>
    </source>
</evidence>
<dbReference type="Gene3D" id="2.40.30.170">
    <property type="match status" value="1"/>
</dbReference>
<protein>
    <submittedName>
        <fullName evidence="12">Efflux RND transporter periplasmic adaptor subunit</fullName>
    </submittedName>
</protein>
<organism evidence="12 13">
    <name type="scientific">Ancylobacter mangrovi</name>
    <dbReference type="NCBI Taxonomy" id="2972472"/>
    <lineage>
        <taxon>Bacteria</taxon>
        <taxon>Pseudomonadati</taxon>
        <taxon>Pseudomonadota</taxon>
        <taxon>Alphaproteobacteria</taxon>
        <taxon>Hyphomicrobiales</taxon>
        <taxon>Xanthobacteraceae</taxon>
        <taxon>Ancylobacter</taxon>
    </lineage>
</organism>
<dbReference type="Pfam" id="PF25876">
    <property type="entry name" value="HH_MFP_RND"/>
    <property type="match status" value="1"/>
</dbReference>
<dbReference type="AlphaFoldDB" id="A0A9X2T1X9"/>
<evidence type="ECO:0000256" key="4">
    <source>
        <dbReference type="ARBA" id="ARBA00022475"/>
    </source>
</evidence>
<feature type="region of interest" description="Disordered" evidence="7">
    <location>
        <begin position="381"/>
        <end position="401"/>
    </location>
</feature>
<keyword evidence="5" id="KW-0997">Cell inner membrane</keyword>
<keyword evidence="4" id="KW-1003">Cell membrane</keyword>
<keyword evidence="3" id="KW-0813">Transport</keyword>
<evidence type="ECO:0000313" key="12">
    <source>
        <dbReference type="EMBL" id="MCS0495575.1"/>
    </source>
</evidence>
<dbReference type="Gene3D" id="2.40.420.20">
    <property type="match status" value="1"/>
</dbReference>
<reference evidence="12" key="1">
    <citation type="submission" date="2022-08" db="EMBL/GenBank/DDBJ databases">
        <authorList>
            <person name="Li F."/>
        </authorList>
    </citation>
    <scope>NUCLEOTIDE SEQUENCE</scope>
    <source>
        <strain evidence="12">MQZ15Z-1</strain>
    </source>
</reference>
<evidence type="ECO:0000259" key="9">
    <source>
        <dbReference type="Pfam" id="PF25917"/>
    </source>
</evidence>
<dbReference type="InterPro" id="IPR006143">
    <property type="entry name" value="RND_pump_MFP"/>
</dbReference>
<dbReference type="Pfam" id="PF25917">
    <property type="entry name" value="BSH_RND"/>
    <property type="match status" value="1"/>
</dbReference>
<proteinExistence type="inferred from homology"/>
<feature type="domain" description="Multidrug resistance protein MdtA-like barrel-sandwich hybrid" evidence="9">
    <location>
        <begin position="82"/>
        <end position="223"/>
    </location>
</feature>
<dbReference type="NCBIfam" id="TIGR01730">
    <property type="entry name" value="RND_mfp"/>
    <property type="match status" value="1"/>
</dbReference>
<evidence type="ECO:0000256" key="6">
    <source>
        <dbReference type="ARBA" id="ARBA00023136"/>
    </source>
</evidence>
<gene>
    <name evidence="12" type="ORF">NVS89_10735</name>
</gene>
<evidence type="ECO:0000256" key="7">
    <source>
        <dbReference type="SAM" id="MobiDB-lite"/>
    </source>
</evidence>
<feature type="domain" description="Multidrug resistance protein MdtA-like beta-barrel" evidence="10">
    <location>
        <begin position="228"/>
        <end position="309"/>
    </location>
</feature>
<dbReference type="InterPro" id="IPR058624">
    <property type="entry name" value="MdtA-like_HH"/>
</dbReference>
<evidence type="ECO:0000259" key="11">
    <source>
        <dbReference type="Pfam" id="PF25967"/>
    </source>
</evidence>
<accession>A0A9X2T1X9</accession>
<dbReference type="RefSeq" id="WP_258732701.1">
    <property type="nucleotide sequence ID" value="NZ_JANTHZ010000003.1"/>
</dbReference>
<dbReference type="InterPro" id="IPR058625">
    <property type="entry name" value="MdtA-like_BSH"/>
</dbReference>
<dbReference type="InterPro" id="IPR058626">
    <property type="entry name" value="MdtA-like_b-barrel"/>
</dbReference>
<comment type="subcellular location">
    <subcellularLocation>
        <location evidence="1">Cell membrane</location>
    </subcellularLocation>
</comment>
<feature type="domain" description="Multidrug resistance protein MdtA-like alpha-helical hairpin" evidence="8">
    <location>
        <begin position="122"/>
        <end position="190"/>
    </location>
</feature>
<evidence type="ECO:0000256" key="2">
    <source>
        <dbReference type="ARBA" id="ARBA00009477"/>
    </source>
</evidence>
<dbReference type="Pfam" id="PF25967">
    <property type="entry name" value="RND-MFP_C"/>
    <property type="match status" value="1"/>
</dbReference>
<evidence type="ECO:0000259" key="8">
    <source>
        <dbReference type="Pfam" id="PF25876"/>
    </source>
</evidence>
<dbReference type="Proteomes" id="UP001151088">
    <property type="component" value="Unassembled WGS sequence"/>
</dbReference>
<dbReference type="PANTHER" id="PTHR30469">
    <property type="entry name" value="MULTIDRUG RESISTANCE PROTEIN MDTA"/>
    <property type="match status" value="1"/>
</dbReference>
<evidence type="ECO:0000259" key="10">
    <source>
        <dbReference type="Pfam" id="PF25944"/>
    </source>
</evidence>